<sequence>MNAPAKYFQPEVLSRISRLELRARHVVEGFVSGMHKSPYKGFSVEFASHRSYVPGDDIRHIDWRVYGKADRFFIKEYEEGTAAIAWYKSALPQDPAPLFEVLRPNVGRSFDKRLIGPNHPAYDGIMAALNAFLACKERRLETMRCEILGIDPPVIEEGMREDVEDAPESAATSNETTYDYTDADGNVVYQVVRKEPKAFRQQRPHPNHPGEWIAGRRGGGRVLYNLPAVLEKKKVGGYVIFVEGEKDCETLRINDVTATSIRGGSSGKWHEDFTKTLEGAKVAIIPDNDEPGKKHA</sequence>
<dbReference type="InterPro" id="IPR034154">
    <property type="entry name" value="TOPRIM_DnaG/twinkle"/>
</dbReference>
<feature type="domain" description="DUF58" evidence="1">
    <location>
        <begin position="49"/>
        <end position="81"/>
    </location>
</feature>
<proteinExistence type="predicted"/>
<reference evidence="2" key="1">
    <citation type="journal article" date="2015" name="Nature">
        <title>Complex archaea that bridge the gap between prokaryotes and eukaryotes.</title>
        <authorList>
            <person name="Spang A."/>
            <person name="Saw J.H."/>
            <person name="Jorgensen S.L."/>
            <person name="Zaremba-Niedzwiedzka K."/>
            <person name="Martijn J."/>
            <person name="Lind A.E."/>
            <person name="van Eijk R."/>
            <person name="Schleper C."/>
            <person name="Guy L."/>
            <person name="Ettema T.J."/>
        </authorList>
    </citation>
    <scope>NUCLEOTIDE SEQUENCE</scope>
</reference>
<dbReference type="PANTHER" id="PTHR33608">
    <property type="entry name" value="BLL2464 PROTEIN"/>
    <property type="match status" value="1"/>
</dbReference>
<organism evidence="2">
    <name type="scientific">marine sediment metagenome</name>
    <dbReference type="NCBI Taxonomy" id="412755"/>
    <lineage>
        <taxon>unclassified sequences</taxon>
        <taxon>metagenomes</taxon>
        <taxon>ecological metagenomes</taxon>
    </lineage>
</organism>
<evidence type="ECO:0000313" key="2">
    <source>
        <dbReference type="EMBL" id="KKK87233.1"/>
    </source>
</evidence>
<comment type="caution">
    <text evidence="2">The sequence shown here is derived from an EMBL/GenBank/DDBJ whole genome shotgun (WGS) entry which is preliminary data.</text>
</comment>
<dbReference type="Gene3D" id="3.40.1360.10">
    <property type="match status" value="1"/>
</dbReference>
<accession>A0A0F8Z0Q8</accession>
<dbReference type="Pfam" id="PF01882">
    <property type="entry name" value="DUF58"/>
    <property type="match status" value="1"/>
</dbReference>
<dbReference type="InterPro" id="IPR002881">
    <property type="entry name" value="DUF58"/>
</dbReference>
<dbReference type="PANTHER" id="PTHR33608:SF7">
    <property type="entry name" value="DUF58 DOMAIN-CONTAINING PROTEIN"/>
    <property type="match status" value="1"/>
</dbReference>
<dbReference type="CDD" id="cd01029">
    <property type="entry name" value="TOPRIM_primases"/>
    <property type="match status" value="1"/>
</dbReference>
<protein>
    <recommendedName>
        <fullName evidence="1">DUF58 domain-containing protein</fullName>
    </recommendedName>
</protein>
<name>A0A0F8Z0Q8_9ZZZZ</name>
<feature type="non-terminal residue" evidence="2">
    <location>
        <position position="296"/>
    </location>
</feature>
<dbReference type="EMBL" id="LAZR01050492">
    <property type="protein sequence ID" value="KKK87233.1"/>
    <property type="molecule type" value="Genomic_DNA"/>
</dbReference>
<evidence type="ECO:0000259" key="1">
    <source>
        <dbReference type="Pfam" id="PF01882"/>
    </source>
</evidence>
<dbReference type="AlphaFoldDB" id="A0A0F8Z0Q8"/>
<gene>
    <name evidence="2" type="ORF">LCGC14_2755300</name>
</gene>